<evidence type="ECO:0000313" key="1">
    <source>
        <dbReference type="EMBL" id="MBX55502.1"/>
    </source>
</evidence>
<dbReference type="AlphaFoldDB" id="A0A2P2PL95"/>
<organism evidence="1">
    <name type="scientific">Rhizophora mucronata</name>
    <name type="common">Asiatic mangrove</name>
    <dbReference type="NCBI Taxonomy" id="61149"/>
    <lineage>
        <taxon>Eukaryota</taxon>
        <taxon>Viridiplantae</taxon>
        <taxon>Streptophyta</taxon>
        <taxon>Embryophyta</taxon>
        <taxon>Tracheophyta</taxon>
        <taxon>Spermatophyta</taxon>
        <taxon>Magnoliopsida</taxon>
        <taxon>eudicotyledons</taxon>
        <taxon>Gunneridae</taxon>
        <taxon>Pentapetalae</taxon>
        <taxon>rosids</taxon>
        <taxon>fabids</taxon>
        <taxon>Malpighiales</taxon>
        <taxon>Rhizophoraceae</taxon>
        <taxon>Rhizophora</taxon>
    </lineage>
</organism>
<sequence length="66" mass="7632">MHKYSGCYKMLHTQKYDTQGRTPIKSYVSAATLTFLHMCYMLWADWENNISMCVILSSGLLFSCVL</sequence>
<name>A0A2P2PL95_RHIMU</name>
<accession>A0A2P2PL95</accession>
<proteinExistence type="predicted"/>
<protein>
    <submittedName>
        <fullName evidence="1">Uncharacterized protein</fullName>
    </submittedName>
</protein>
<reference evidence="1" key="1">
    <citation type="submission" date="2018-02" db="EMBL/GenBank/DDBJ databases">
        <title>Rhizophora mucronata_Transcriptome.</title>
        <authorList>
            <person name="Meera S.P."/>
            <person name="Sreeshan A."/>
            <person name="Augustine A."/>
        </authorList>
    </citation>
    <scope>NUCLEOTIDE SEQUENCE</scope>
    <source>
        <tissue evidence="1">Leaf</tissue>
    </source>
</reference>
<dbReference type="EMBL" id="GGEC01075018">
    <property type="protein sequence ID" value="MBX55502.1"/>
    <property type="molecule type" value="Transcribed_RNA"/>
</dbReference>